<name>A0A3P7UU32_HAEPC</name>
<evidence type="ECO:0000313" key="3">
    <source>
        <dbReference type="Proteomes" id="UP000268014"/>
    </source>
</evidence>
<gene>
    <name evidence="2" type="ORF">HPLM_LOCUS9907</name>
</gene>
<keyword evidence="3" id="KW-1185">Reference proteome</keyword>
<accession>A0A3P7UU32</accession>
<dbReference type="EMBL" id="UZAF01017169">
    <property type="protein sequence ID" value="VDO38680.1"/>
    <property type="molecule type" value="Genomic_DNA"/>
</dbReference>
<sequence length="60" mass="6589">MSSSNFTSIKPTENTRPTISDNFCTVIARGTRFLTTFPSKEIESSTTSSPRLFKDTSAVP</sequence>
<feature type="region of interest" description="Disordered" evidence="1">
    <location>
        <begin position="38"/>
        <end position="60"/>
    </location>
</feature>
<dbReference type="Proteomes" id="UP000268014">
    <property type="component" value="Unassembled WGS sequence"/>
</dbReference>
<organism evidence="2 3">
    <name type="scientific">Haemonchus placei</name>
    <name type="common">Barber's pole worm</name>
    <dbReference type="NCBI Taxonomy" id="6290"/>
    <lineage>
        <taxon>Eukaryota</taxon>
        <taxon>Metazoa</taxon>
        <taxon>Ecdysozoa</taxon>
        <taxon>Nematoda</taxon>
        <taxon>Chromadorea</taxon>
        <taxon>Rhabditida</taxon>
        <taxon>Rhabditina</taxon>
        <taxon>Rhabditomorpha</taxon>
        <taxon>Strongyloidea</taxon>
        <taxon>Trichostrongylidae</taxon>
        <taxon>Haemonchus</taxon>
    </lineage>
</organism>
<proteinExistence type="predicted"/>
<reference evidence="2 3" key="1">
    <citation type="submission" date="2018-11" db="EMBL/GenBank/DDBJ databases">
        <authorList>
            <consortium name="Pathogen Informatics"/>
        </authorList>
    </citation>
    <scope>NUCLEOTIDE SEQUENCE [LARGE SCALE GENOMIC DNA]</scope>
    <source>
        <strain evidence="2 3">MHpl1</strain>
    </source>
</reference>
<dbReference type="AlphaFoldDB" id="A0A3P7UU32"/>
<evidence type="ECO:0000256" key="1">
    <source>
        <dbReference type="SAM" id="MobiDB-lite"/>
    </source>
</evidence>
<feature type="compositionally biased region" description="Polar residues" evidence="1">
    <location>
        <begin position="38"/>
        <end position="50"/>
    </location>
</feature>
<protein>
    <submittedName>
        <fullName evidence="2">Uncharacterized protein</fullName>
    </submittedName>
</protein>
<evidence type="ECO:0000313" key="2">
    <source>
        <dbReference type="EMBL" id="VDO38680.1"/>
    </source>
</evidence>